<organism evidence="1 2">
    <name type="scientific">Tepiditoga spiralis</name>
    <dbReference type="NCBI Taxonomy" id="2108365"/>
    <lineage>
        <taxon>Bacteria</taxon>
        <taxon>Thermotogati</taxon>
        <taxon>Thermotogota</taxon>
        <taxon>Thermotogae</taxon>
        <taxon>Petrotogales</taxon>
        <taxon>Petrotogaceae</taxon>
        <taxon>Tepiditoga</taxon>
    </lineage>
</organism>
<gene>
    <name evidence="1" type="ORF">OSSY52_20880</name>
</gene>
<dbReference type="EMBL" id="AP018712">
    <property type="protein sequence ID" value="BBE31947.1"/>
    <property type="molecule type" value="Genomic_DNA"/>
</dbReference>
<sequence>MNIALVQYKSKKDFYENNVTLENFIDILSDMNIQILILSGNFSGNINKEEFEDLKEVLSAISEYNDITIIGTIKLNGTLKTLIQVPYNELTVLEKTNYELTMNKKVLNIINPNIKIDEHIKEDKINIISTVILNEEFNNTIIALPENSKININNSQKTGGNLEGYIVFKV</sequence>
<evidence type="ECO:0000313" key="2">
    <source>
        <dbReference type="Proteomes" id="UP000516361"/>
    </source>
</evidence>
<dbReference type="InParanoid" id="A0A7G1GA63"/>
<reference evidence="1 2" key="1">
    <citation type="submission" date="2018-06" db="EMBL/GenBank/DDBJ databases">
        <title>Genome sequencing of Oceanotoga sp. sy52.</title>
        <authorList>
            <person name="Mori K."/>
        </authorList>
    </citation>
    <scope>NUCLEOTIDE SEQUENCE [LARGE SCALE GENOMIC DNA]</scope>
    <source>
        <strain evidence="2">sy52</strain>
    </source>
</reference>
<protein>
    <submittedName>
        <fullName evidence="1">Uncharacterized protein</fullName>
    </submittedName>
</protein>
<evidence type="ECO:0000313" key="1">
    <source>
        <dbReference type="EMBL" id="BBE31947.1"/>
    </source>
</evidence>
<dbReference type="Proteomes" id="UP000516361">
    <property type="component" value="Chromosome"/>
</dbReference>
<dbReference type="KEGG" id="ocy:OSSY52_20880"/>
<keyword evidence="2" id="KW-1185">Reference proteome</keyword>
<dbReference type="RefSeq" id="WP_190614807.1">
    <property type="nucleotide sequence ID" value="NZ_AP018712.1"/>
</dbReference>
<dbReference type="AlphaFoldDB" id="A0A7G1GA63"/>
<accession>A0A7G1GA63</accession>
<proteinExistence type="predicted"/>
<name>A0A7G1GA63_9BACT</name>